<protein>
    <submittedName>
        <fullName evidence="1">Uncharacterized protein</fullName>
    </submittedName>
</protein>
<dbReference type="AlphaFoldDB" id="A0A397VFC2"/>
<gene>
    <name evidence="1" type="ORF">C2G38_1339943</name>
</gene>
<proteinExistence type="predicted"/>
<keyword evidence="2" id="KW-1185">Reference proteome</keyword>
<evidence type="ECO:0000313" key="1">
    <source>
        <dbReference type="EMBL" id="RIB18563.1"/>
    </source>
</evidence>
<reference evidence="1 2" key="1">
    <citation type="submission" date="2018-06" db="EMBL/GenBank/DDBJ databases">
        <title>Comparative genomics reveals the genomic features of Rhizophagus irregularis, R. cerebriforme, R. diaphanum and Gigaspora rosea, and their symbiotic lifestyle signature.</title>
        <authorList>
            <person name="Morin E."/>
            <person name="San Clemente H."/>
            <person name="Chen E.C.H."/>
            <person name="De La Providencia I."/>
            <person name="Hainaut M."/>
            <person name="Kuo A."/>
            <person name="Kohler A."/>
            <person name="Murat C."/>
            <person name="Tang N."/>
            <person name="Roy S."/>
            <person name="Loubradou J."/>
            <person name="Henrissat B."/>
            <person name="Grigoriev I.V."/>
            <person name="Corradi N."/>
            <person name="Roux C."/>
            <person name="Martin F.M."/>
        </authorList>
    </citation>
    <scope>NUCLEOTIDE SEQUENCE [LARGE SCALE GENOMIC DNA]</scope>
    <source>
        <strain evidence="1 2">DAOM 194757</strain>
    </source>
</reference>
<organism evidence="1 2">
    <name type="scientific">Gigaspora rosea</name>
    <dbReference type="NCBI Taxonomy" id="44941"/>
    <lineage>
        <taxon>Eukaryota</taxon>
        <taxon>Fungi</taxon>
        <taxon>Fungi incertae sedis</taxon>
        <taxon>Mucoromycota</taxon>
        <taxon>Glomeromycotina</taxon>
        <taxon>Glomeromycetes</taxon>
        <taxon>Diversisporales</taxon>
        <taxon>Gigasporaceae</taxon>
        <taxon>Gigaspora</taxon>
    </lineage>
</organism>
<name>A0A397VFC2_9GLOM</name>
<evidence type="ECO:0000313" key="2">
    <source>
        <dbReference type="Proteomes" id="UP000266673"/>
    </source>
</evidence>
<accession>A0A397VFC2</accession>
<dbReference type="Proteomes" id="UP000266673">
    <property type="component" value="Unassembled WGS sequence"/>
</dbReference>
<sequence length="97" mass="11439">MLTLIKMLRNVKTIKTFISTNFTRGQLGFRSIILHQPFSQSFKRNYATNSLINVSNINFNKYSKSNFNTKQFVQKIFLALFPIARFCLGTWQVQRLR</sequence>
<dbReference type="EMBL" id="QKWP01000532">
    <property type="protein sequence ID" value="RIB18563.1"/>
    <property type="molecule type" value="Genomic_DNA"/>
</dbReference>
<comment type="caution">
    <text evidence="1">The sequence shown here is derived from an EMBL/GenBank/DDBJ whole genome shotgun (WGS) entry which is preliminary data.</text>
</comment>